<keyword evidence="5" id="KW-1185">Reference proteome</keyword>
<dbReference type="AlphaFoldDB" id="A0AAD9JPB9"/>
<comment type="caution">
    <text evidence="4">The sequence shown here is derived from an EMBL/GenBank/DDBJ whole genome shotgun (WGS) entry which is preliminary data.</text>
</comment>
<evidence type="ECO:0000256" key="3">
    <source>
        <dbReference type="SAM" id="MobiDB-lite"/>
    </source>
</evidence>
<dbReference type="PANTHER" id="PTHR46517:SF1">
    <property type="entry name" value="FRUCTOSE-2,6-BISPHOSPHATASE TIGAR"/>
    <property type="match status" value="1"/>
</dbReference>
<feature type="compositionally biased region" description="Low complexity" evidence="3">
    <location>
        <begin position="156"/>
        <end position="176"/>
    </location>
</feature>
<dbReference type="CDD" id="cd07067">
    <property type="entry name" value="HP_PGM_like"/>
    <property type="match status" value="1"/>
</dbReference>
<reference evidence="4" key="1">
    <citation type="journal article" date="2023" name="Mol. Biol. Evol.">
        <title>Third-Generation Sequencing Reveals the Adaptive Role of the Epigenome in Three Deep-Sea Polychaetes.</title>
        <authorList>
            <person name="Perez M."/>
            <person name="Aroh O."/>
            <person name="Sun Y."/>
            <person name="Lan Y."/>
            <person name="Juniper S.K."/>
            <person name="Young C.R."/>
            <person name="Angers B."/>
            <person name="Qian P.Y."/>
        </authorList>
    </citation>
    <scope>NUCLEOTIDE SEQUENCE</scope>
    <source>
        <strain evidence="4">P08H-3</strain>
    </source>
</reference>
<feature type="region of interest" description="Disordered" evidence="3">
    <location>
        <begin position="144"/>
        <end position="204"/>
    </location>
</feature>
<feature type="binding site" evidence="2">
    <location>
        <position position="59"/>
    </location>
    <ligand>
        <name>substrate</name>
    </ligand>
</feature>
<feature type="region of interest" description="Disordered" evidence="3">
    <location>
        <begin position="102"/>
        <end position="128"/>
    </location>
</feature>
<organism evidence="4 5">
    <name type="scientific">Paralvinella palmiformis</name>
    <dbReference type="NCBI Taxonomy" id="53620"/>
    <lineage>
        <taxon>Eukaryota</taxon>
        <taxon>Metazoa</taxon>
        <taxon>Spiralia</taxon>
        <taxon>Lophotrochozoa</taxon>
        <taxon>Annelida</taxon>
        <taxon>Polychaeta</taxon>
        <taxon>Sedentaria</taxon>
        <taxon>Canalipalpata</taxon>
        <taxon>Terebellida</taxon>
        <taxon>Terebelliformia</taxon>
        <taxon>Alvinellidae</taxon>
        <taxon>Paralvinella</taxon>
    </lineage>
</organism>
<gene>
    <name evidence="4" type="ORF">LSH36_221g04013</name>
</gene>
<dbReference type="GO" id="GO:0004331">
    <property type="term" value="F:fructose-2,6-bisphosphate 2-phosphatase activity"/>
    <property type="evidence" value="ECO:0007669"/>
    <property type="project" value="TreeGrafter"/>
</dbReference>
<dbReference type="Pfam" id="PF00300">
    <property type="entry name" value="His_Phos_1"/>
    <property type="match status" value="1"/>
</dbReference>
<accession>A0AAD9JPB9</accession>
<feature type="binding site" evidence="2">
    <location>
        <begin position="9"/>
        <end position="16"/>
    </location>
    <ligand>
        <name>substrate</name>
    </ligand>
</feature>
<protein>
    <submittedName>
        <fullName evidence="4">Uncharacterized protein</fullName>
    </submittedName>
</protein>
<evidence type="ECO:0000313" key="4">
    <source>
        <dbReference type="EMBL" id="KAK2156125.1"/>
    </source>
</evidence>
<evidence type="ECO:0000313" key="5">
    <source>
        <dbReference type="Proteomes" id="UP001208570"/>
    </source>
</evidence>
<dbReference type="SUPFAM" id="SSF53254">
    <property type="entry name" value="Phosphoglycerate mutase-like"/>
    <property type="match status" value="1"/>
</dbReference>
<dbReference type="SMART" id="SM00855">
    <property type="entry name" value="PGAM"/>
    <property type="match status" value="1"/>
</dbReference>
<sequence>MDGPIFIMRLGETHANCERVIQGQKDTELSEKGIQQAELAAMRLQQETFTHVYSSDLKRAYKTCEIIIEKNTACNCPIITDTRLRERRFGVFEGRPSAEFHLAAKKHRKSGAPTDDFPPGGETAAQSSEVTTCMDVMSFSSTENKLSPTVARESSHSSSGSTSSTSGCESLTTGSSLEQLLEHGQEVEGVQTSENSKLTDCSQLSDGTQLDLDSCHQTVVEPTSDISPSQESSCSSLDESLGEPAVICPAYDAEIQSTISAPTTIQYGCPNVSLSPIFEHRLSSMSSISSGHNNSFDDGDSVPAAMAEVLLVSHGGLIQQLITYFIDGLGCKIPGGKKHALQVSPNTGLSKFTVALEPGMERPVIICLSIHDKDHLVGAEVTPLERGQEA</sequence>
<dbReference type="InterPro" id="IPR051695">
    <property type="entry name" value="Phosphoglycerate_Mutase"/>
</dbReference>
<dbReference type="InterPro" id="IPR013078">
    <property type="entry name" value="His_Pase_superF_clade-1"/>
</dbReference>
<name>A0AAD9JPB9_9ANNE</name>
<evidence type="ECO:0000256" key="1">
    <source>
        <dbReference type="ARBA" id="ARBA00022801"/>
    </source>
</evidence>
<dbReference type="GO" id="GO:0043456">
    <property type="term" value="P:regulation of pentose-phosphate shunt"/>
    <property type="evidence" value="ECO:0007669"/>
    <property type="project" value="TreeGrafter"/>
</dbReference>
<dbReference type="GO" id="GO:0045820">
    <property type="term" value="P:negative regulation of glycolytic process"/>
    <property type="evidence" value="ECO:0007669"/>
    <property type="project" value="TreeGrafter"/>
</dbReference>
<feature type="compositionally biased region" description="Polar residues" evidence="3">
    <location>
        <begin position="190"/>
        <end position="204"/>
    </location>
</feature>
<evidence type="ECO:0000256" key="2">
    <source>
        <dbReference type="PIRSR" id="PIRSR613078-2"/>
    </source>
</evidence>
<dbReference type="Gene3D" id="3.40.50.1240">
    <property type="entry name" value="Phosphoglycerate mutase-like"/>
    <property type="match status" value="2"/>
</dbReference>
<dbReference type="Proteomes" id="UP001208570">
    <property type="component" value="Unassembled WGS sequence"/>
</dbReference>
<dbReference type="EMBL" id="JAODUP010000221">
    <property type="protein sequence ID" value="KAK2156125.1"/>
    <property type="molecule type" value="Genomic_DNA"/>
</dbReference>
<dbReference type="GO" id="GO:0005829">
    <property type="term" value="C:cytosol"/>
    <property type="evidence" value="ECO:0007669"/>
    <property type="project" value="TreeGrafter"/>
</dbReference>
<proteinExistence type="predicted"/>
<dbReference type="InterPro" id="IPR029033">
    <property type="entry name" value="His_PPase_superfam"/>
</dbReference>
<dbReference type="PANTHER" id="PTHR46517">
    <property type="entry name" value="FRUCTOSE-2,6-BISPHOSPHATASE TIGAR"/>
    <property type="match status" value="1"/>
</dbReference>
<keyword evidence="1" id="KW-0378">Hydrolase</keyword>